<dbReference type="HOGENOM" id="CLU_2636915_0_0_4"/>
<name>D6CVR3_THIA3</name>
<dbReference type="OrthoDB" id="9033822at2"/>
<reference key="1">
    <citation type="submission" date="2009-07" db="EMBL/GenBank/DDBJ databases">
        <authorList>
            <person name="Genoscope - CEA"/>
        </authorList>
    </citation>
    <scope>NUCLEOTIDE SEQUENCE</scope>
    <source>
        <strain>3As</strain>
    </source>
</reference>
<dbReference type="Pfam" id="PF12512">
    <property type="entry name" value="DUF3717"/>
    <property type="match status" value="1"/>
</dbReference>
<reference evidence="3" key="2">
    <citation type="journal article" date="2010" name="PLoS Genet.">
        <title>Structure, function, and evolution of the Thiomonas spp. genome.</title>
        <authorList>
            <person name="Arsene-Ploetze F."/>
            <person name="Koechler S."/>
            <person name="Marchal M."/>
            <person name="Coppee J.Y."/>
            <person name="Chandler M."/>
            <person name="Bonnefoy V."/>
            <person name="Brochier-Armanet C."/>
            <person name="Barakat M."/>
            <person name="Barbe V."/>
            <person name="Battaglia-Brunet F."/>
            <person name="Bruneel O."/>
            <person name="Bryan C.G."/>
            <person name="Cleiss-Arnold J."/>
            <person name="Cruveiller S."/>
            <person name="Erhardt M."/>
            <person name="Heinrich-Salmeron A."/>
            <person name="Hommais F."/>
            <person name="Joulian C."/>
            <person name="Krin E."/>
            <person name="Lieutaud A."/>
            <person name="Lievremont D."/>
            <person name="Michel C."/>
            <person name="Muller D."/>
            <person name="Ortet P."/>
            <person name="Proux C."/>
            <person name="Siguier P."/>
            <person name="Roche D."/>
            <person name="Rouy Z."/>
            <person name="Salvignol G."/>
            <person name="Slyemi D."/>
            <person name="Talla E."/>
            <person name="Weiss S."/>
            <person name="Weissenbach J."/>
            <person name="Medigue C."/>
            <person name="Bertin P.N."/>
        </authorList>
    </citation>
    <scope>NUCLEOTIDE SEQUENCE [LARGE SCALE GENOMIC DNA]</scope>
    <source>
        <strain evidence="3">DSM 22701 / CIP 110005 / 3As</strain>
    </source>
</reference>
<reference evidence="1" key="4">
    <citation type="submission" date="2010-07" db="EMBL/GenBank/DDBJ databases">
        <authorList>
            <person name="Genoscope - CEA"/>
        </authorList>
    </citation>
    <scope>NUCLEOTIDE SEQUENCE</scope>
    <source>
        <strain evidence="1">3As</strain>
        <plasmid evidence="1">pTHI</plasmid>
    </source>
</reference>
<geneLocation type="plasmid" evidence="1 3">
    <name>pTHI</name>
</geneLocation>
<dbReference type="Proteomes" id="UP000078599">
    <property type="component" value="Unassembled WGS sequence"/>
</dbReference>
<dbReference type="Proteomes" id="UP000002372">
    <property type="component" value="Plasmid pTHI"/>
</dbReference>
<proteinExistence type="predicted"/>
<evidence type="ECO:0000313" key="4">
    <source>
        <dbReference type="Proteomes" id="UP000078599"/>
    </source>
</evidence>
<sequence>MTTSEVGAGDIERAWMRCAQANPTAPPEYAMCPDAAKIADVYARVLALNLQTVDLQTLRAETREALMRWWPTERSNP</sequence>
<evidence type="ECO:0000313" key="2">
    <source>
        <dbReference type="EMBL" id="CQR32786.1"/>
    </source>
</evidence>
<gene>
    <name evidence="1" type="ordered locus">THI_p0004</name>
    <name evidence="2" type="ORF">THICB1_200059</name>
</gene>
<dbReference type="EMBL" id="FP475957">
    <property type="protein sequence ID" value="CAZ90402.1"/>
    <property type="molecule type" value="Genomic_DNA"/>
</dbReference>
<protein>
    <submittedName>
        <fullName evidence="1">Uncharacterized protein</fullName>
    </submittedName>
</protein>
<reference evidence="2 4" key="5">
    <citation type="submission" date="2015-03" db="EMBL/GenBank/DDBJ databases">
        <authorList>
            <person name="Regsiter A."/>
            <person name="william w."/>
        </authorList>
    </citation>
    <scope>NUCLEOTIDE SEQUENCE [LARGE SCALE GENOMIC DNA]</scope>
    <source>
        <strain evidence="2 4">CB1</strain>
    </source>
</reference>
<keyword evidence="4" id="KW-1185">Reference proteome</keyword>
<dbReference type="RefSeq" id="WP_020909869.1">
    <property type="nucleotide sequence ID" value="NC_014144.1"/>
</dbReference>
<dbReference type="KEGG" id="thi:THI_p0004"/>
<evidence type="ECO:0000313" key="3">
    <source>
        <dbReference type="Proteomes" id="UP000002372"/>
    </source>
</evidence>
<keyword evidence="1" id="KW-0614">Plasmid</keyword>
<dbReference type="InterPro" id="IPR022191">
    <property type="entry name" value="DUF3717"/>
</dbReference>
<evidence type="ECO:0000313" key="1">
    <source>
        <dbReference type="EMBL" id="CAZ90402.1"/>
    </source>
</evidence>
<accession>D6CVR3</accession>
<dbReference type="AlphaFoldDB" id="D6CVR3"/>
<organism evidence="1 3">
    <name type="scientific">Thiomonas arsenitoxydans (strain DSM 22701 / CIP 110005 / 3As)</name>
    <dbReference type="NCBI Taxonomy" id="426114"/>
    <lineage>
        <taxon>Bacteria</taxon>
        <taxon>Pseudomonadati</taxon>
        <taxon>Pseudomonadota</taxon>
        <taxon>Betaproteobacteria</taxon>
        <taxon>Burkholderiales</taxon>
        <taxon>Thiomonas</taxon>
    </lineage>
</organism>
<reference key="3">
    <citation type="journal article" date="2010" name="PLoS Genet.">
        <title>Structure, function, and evolution of the Thiomonas spp. genome.</title>
        <authorList>
            <person name="Arsene-Ploetze F."/>
            <person name="Koechler S."/>
            <person name="Marchal M."/>
            <person name="Coppee J.-.Y."/>
            <person name="Chandler M."/>
            <person name="Bonnefoy V."/>
            <person name="Brochier-Armanet C."/>
            <person name="Barakat M."/>
            <person name="Barbe V."/>
            <person name="Battaglia-Brunet F."/>
            <person name="Bruneel O."/>
            <person name="Bryan C.G."/>
            <person name="Cleiss-Arnold J."/>
            <person name="Cruveiller S."/>
            <person name="Erhardt M."/>
            <person name="Heinrich-Salmeron A."/>
            <person name="Hommais F."/>
            <person name="Joulian C."/>
            <person name="Krin E."/>
            <person name="Lieutaud A."/>
            <person name="Lievremont D."/>
            <person name="Michel C."/>
            <person name="Muller D."/>
            <person name="Ortet P."/>
            <person name="Proux C."/>
            <person name="Siguier P."/>
            <person name="Roche D."/>
            <person name="Rouy Z."/>
            <person name="Salvignol G."/>
            <person name="Slyemi D."/>
            <person name="Talla E."/>
            <person name="Weiss S."/>
            <person name="Weissenbach J."/>
            <person name="Medigue C."/>
            <person name="Bertin P.N."/>
        </authorList>
    </citation>
    <scope>NUCLEOTIDE SEQUENCE</scope>
    <source>
        <strain>3As</strain>
    </source>
</reference>
<dbReference type="EMBL" id="CTRI01000013">
    <property type="protein sequence ID" value="CQR32786.1"/>
    <property type="molecule type" value="Genomic_DNA"/>
</dbReference>